<protein>
    <submittedName>
        <fullName evidence="3">Outer membrane efflux protein</fullName>
    </submittedName>
</protein>
<keyword evidence="2" id="KW-0472">Membrane</keyword>
<gene>
    <name evidence="3" type="ORF">SAMN02745824_1390</name>
</gene>
<keyword evidence="2" id="KW-0732">Signal</keyword>
<feature type="chain" id="PRO_5011821656" evidence="2">
    <location>
        <begin position="20"/>
        <end position="470"/>
    </location>
</feature>
<dbReference type="Gene3D" id="1.20.1600.10">
    <property type="entry name" value="Outer membrane efflux proteins (OEP)"/>
    <property type="match status" value="1"/>
</dbReference>
<accession>A0A1N6D0V3</accession>
<dbReference type="GO" id="GO:0005886">
    <property type="term" value="C:plasma membrane"/>
    <property type="evidence" value="ECO:0007669"/>
    <property type="project" value="UniProtKB-SubCell"/>
</dbReference>
<evidence type="ECO:0000313" key="3">
    <source>
        <dbReference type="EMBL" id="SIN64428.1"/>
    </source>
</evidence>
<dbReference type="InterPro" id="IPR003423">
    <property type="entry name" value="OMP_efflux"/>
</dbReference>
<comment type="subcellular location">
    <subcellularLocation>
        <location evidence="2">Cell membrane</location>
        <topology evidence="2">Lipid-anchor</topology>
    </subcellularLocation>
</comment>
<sequence length="470" mass="50334">MNWRLVLPLLLAPPLTACASLSTDADVRQATEQSLPALPAEWQVDGAEPGEVQIGWIDRIGDPVLSELVREAQLNNRSIQAAAANVESSWALVRQARSALFPAINGNFNATRTGRLEGPIPDVSQFDLGAQAQWEVDIWGRVRAGRNAAYASAQAVEADFRFAQYSLASAVASAYFTAIETQLQIGVAERTVTALAEIDRIVRVRYREGFASAQDTAITASDLATAIDSLENARGAARSTNRALELLLGRYPANRLKAASDLPVTPASPPAGIPSGLLERRPDVIAAERRVAAAFASLDQAKAARLPLLSLTGNIGGASSDLGDILDGPNLVWSIIGGVLQPIFDGGLRGAQVDQANADQRAAIAAYADTALTALNEAETSLDQAVVLKRRENALDNAARASARAYRLSQLQYKEGETDLIDVLNIQQRLFNAERGLVTIRRARVEQWVALNLALGGGWQSQDTEVQQSE</sequence>
<name>A0A1N6D0V3_9SPHN</name>
<comment type="similarity">
    <text evidence="1 2">Belongs to the outer membrane factor (OMF) (TC 1.B.17) family.</text>
</comment>
<dbReference type="SUPFAM" id="SSF56954">
    <property type="entry name" value="Outer membrane efflux proteins (OEP)"/>
    <property type="match status" value="1"/>
</dbReference>
<keyword evidence="2" id="KW-1134">Transmembrane beta strand</keyword>
<dbReference type="OrthoDB" id="9783100at2"/>
<dbReference type="Pfam" id="PF02321">
    <property type="entry name" value="OEP"/>
    <property type="match status" value="2"/>
</dbReference>
<keyword evidence="2" id="KW-0449">Lipoprotein</keyword>
<keyword evidence="4" id="KW-1185">Reference proteome</keyword>
<evidence type="ECO:0000256" key="2">
    <source>
        <dbReference type="RuleBase" id="RU362097"/>
    </source>
</evidence>
<evidence type="ECO:0000256" key="1">
    <source>
        <dbReference type="ARBA" id="ARBA00007613"/>
    </source>
</evidence>
<dbReference type="AlphaFoldDB" id="A0A1N6D0V3"/>
<dbReference type="InterPro" id="IPR010131">
    <property type="entry name" value="MdtP/NodT-like"/>
</dbReference>
<evidence type="ECO:0000313" key="4">
    <source>
        <dbReference type="Proteomes" id="UP000185192"/>
    </source>
</evidence>
<dbReference type="STRING" id="1123272.SAMN02745824_1390"/>
<reference evidence="4" key="1">
    <citation type="submission" date="2016-11" db="EMBL/GenBank/DDBJ databases">
        <authorList>
            <person name="Varghese N."/>
            <person name="Submissions S."/>
        </authorList>
    </citation>
    <scope>NUCLEOTIDE SEQUENCE [LARGE SCALE GENOMIC DNA]</scope>
    <source>
        <strain evidence="4">DSM 22363</strain>
    </source>
</reference>
<dbReference type="GO" id="GO:0015562">
    <property type="term" value="F:efflux transmembrane transporter activity"/>
    <property type="evidence" value="ECO:0007669"/>
    <property type="project" value="InterPro"/>
</dbReference>
<keyword evidence="2" id="KW-0812">Transmembrane</keyword>
<proteinExistence type="inferred from homology"/>
<feature type="signal peptide" evidence="2">
    <location>
        <begin position="1"/>
        <end position="19"/>
    </location>
</feature>
<dbReference type="EMBL" id="FSQW01000001">
    <property type="protein sequence ID" value="SIN64428.1"/>
    <property type="molecule type" value="Genomic_DNA"/>
</dbReference>
<dbReference type="NCBIfam" id="TIGR01845">
    <property type="entry name" value="outer_NodT"/>
    <property type="match status" value="1"/>
</dbReference>
<dbReference type="Proteomes" id="UP000185192">
    <property type="component" value="Unassembled WGS sequence"/>
</dbReference>
<organism evidence="3 4">
    <name type="scientific">Parasphingorhabdus marina DSM 22363</name>
    <dbReference type="NCBI Taxonomy" id="1123272"/>
    <lineage>
        <taxon>Bacteria</taxon>
        <taxon>Pseudomonadati</taxon>
        <taxon>Pseudomonadota</taxon>
        <taxon>Alphaproteobacteria</taxon>
        <taxon>Sphingomonadales</taxon>
        <taxon>Sphingomonadaceae</taxon>
        <taxon>Parasphingorhabdus</taxon>
    </lineage>
</organism>
<dbReference type="RefSeq" id="WP_074204309.1">
    <property type="nucleotide sequence ID" value="NZ_FSQW01000001.1"/>
</dbReference>
<dbReference type="PANTHER" id="PTHR30203:SF33">
    <property type="entry name" value="BLR4455 PROTEIN"/>
    <property type="match status" value="1"/>
</dbReference>
<dbReference type="PANTHER" id="PTHR30203">
    <property type="entry name" value="OUTER MEMBRANE CATION EFFLUX PROTEIN"/>
    <property type="match status" value="1"/>
</dbReference>
<dbReference type="Gene3D" id="2.20.200.10">
    <property type="entry name" value="Outer membrane efflux proteins (OEP)"/>
    <property type="match status" value="1"/>
</dbReference>
<keyword evidence="2" id="KW-0564">Palmitate</keyword>